<evidence type="ECO:0000256" key="1">
    <source>
        <dbReference type="SAM" id="MobiDB-lite"/>
    </source>
</evidence>
<keyword evidence="2" id="KW-0732">Signal</keyword>
<comment type="caution">
    <text evidence="3">The sequence shown here is derived from an EMBL/GenBank/DDBJ whole genome shotgun (WGS) entry which is preliminary data.</text>
</comment>
<feature type="chain" id="PRO_5039393346" description="Outer membrane lipoprotein-sorting protein" evidence="2">
    <location>
        <begin position="22"/>
        <end position="266"/>
    </location>
</feature>
<organism evidence="3 4">
    <name type="scientific">Kribbella voronezhensis</name>
    <dbReference type="NCBI Taxonomy" id="2512212"/>
    <lineage>
        <taxon>Bacteria</taxon>
        <taxon>Bacillati</taxon>
        <taxon>Actinomycetota</taxon>
        <taxon>Actinomycetes</taxon>
        <taxon>Propionibacteriales</taxon>
        <taxon>Kribbellaceae</taxon>
        <taxon>Kribbella</taxon>
    </lineage>
</organism>
<evidence type="ECO:0008006" key="5">
    <source>
        <dbReference type="Google" id="ProtNLM"/>
    </source>
</evidence>
<proteinExistence type="predicted"/>
<dbReference type="PROSITE" id="PS51257">
    <property type="entry name" value="PROKAR_LIPOPROTEIN"/>
    <property type="match status" value="1"/>
</dbReference>
<evidence type="ECO:0000313" key="3">
    <source>
        <dbReference type="EMBL" id="TDU87895.1"/>
    </source>
</evidence>
<reference evidence="3 4" key="1">
    <citation type="submission" date="2019-03" db="EMBL/GenBank/DDBJ databases">
        <title>Genomic Encyclopedia of Type Strains, Phase III (KMG-III): the genomes of soil and plant-associated and newly described type strains.</title>
        <authorList>
            <person name="Whitman W."/>
        </authorList>
    </citation>
    <scope>NUCLEOTIDE SEQUENCE [LARGE SCALE GENOMIC DNA]</scope>
    <source>
        <strain evidence="3 4">VKM Ac-2575</strain>
    </source>
</reference>
<dbReference type="Proteomes" id="UP000295151">
    <property type="component" value="Unassembled WGS sequence"/>
</dbReference>
<evidence type="ECO:0000313" key="4">
    <source>
        <dbReference type="Proteomes" id="UP000295151"/>
    </source>
</evidence>
<dbReference type="EMBL" id="SOCE01000001">
    <property type="protein sequence ID" value="TDU87895.1"/>
    <property type="molecule type" value="Genomic_DNA"/>
</dbReference>
<name>A0A4R7T7Y5_9ACTN</name>
<accession>A0A4R7T7Y5</accession>
<evidence type="ECO:0000256" key="2">
    <source>
        <dbReference type="SAM" id="SignalP"/>
    </source>
</evidence>
<feature type="signal peptide" evidence="2">
    <location>
        <begin position="1"/>
        <end position="21"/>
    </location>
</feature>
<feature type="region of interest" description="Disordered" evidence="1">
    <location>
        <begin position="29"/>
        <end position="52"/>
    </location>
</feature>
<sequence>MMRPVKKIIMALAGSGGLVLAVGCGGGADPAAPAPTPTASKATSSKPTVSPTPVELARANIGQQVQAALKKRGTYRMTITWQYEQDENLTATVKFTGAGEDFSLSGADGSVIGVGGQYFYKDGPLSSKAKWTKYDPKAKGHQAVTTNGLIVLYRKLVQSPRLLDGAPYSSQFAVSPGPYVGEVLTTRYVMLIDLRKAAADNKVYGPFLSAKEAEAQKTLPLSALLDSNGLLRELNYGTGENAFSIRFDNFGTKAVITPPAKQQLTK</sequence>
<gene>
    <name evidence="3" type="ORF">EV138_1431</name>
</gene>
<dbReference type="AlphaFoldDB" id="A0A4R7T7Y5"/>
<keyword evidence="4" id="KW-1185">Reference proteome</keyword>
<feature type="compositionally biased region" description="Low complexity" evidence="1">
    <location>
        <begin position="37"/>
        <end position="52"/>
    </location>
</feature>
<protein>
    <recommendedName>
        <fullName evidence="5">Outer membrane lipoprotein-sorting protein</fullName>
    </recommendedName>
</protein>